<dbReference type="PANTHER" id="PTHR30055:SF234">
    <property type="entry name" value="HTH-TYPE TRANSCRIPTIONAL REGULATOR BETI"/>
    <property type="match status" value="1"/>
</dbReference>
<feature type="DNA-binding region" description="H-T-H motif" evidence="5">
    <location>
        <begin position="31"/>
        <end position="50"/>
    </location>
</feature>
<keyword evidence="1" id="KW-0678">Repressor</keyword>
<protein>
    <submittedName>
        <fullName evidence="7">HTH-type transcriptional regulator BetI</fullName>
    </submittedName>
</protein>
<evidence type="ECO:0000256" key="4">
    <source>
        <dbReference type="ARBA" id="ARBA00023163"/>
    </source>
</evidence>
<organism evidence="7 8">
    <name type="scientific">Sinobacterium norvegicum</name>
    <dbReference type="NCBI Taxonomy" id="1641715"/>
    <lineage>
        <taxon>Bacteria</taxon>
        <taxon>Pseudomonadati</taxon>
        <taxon>Pseudomonadota</taxon>
        <taxon>Gammaproteobacteria</taxon>
        <taxon>Cellvibrionales</taxon>
        <taxon>Spongiibacteraceae</taxon>
        <taxon>Sinobacterium</taxon>
    </lineage>
</organism>
<evidence type="ECO:0000256" key="2">
    <source>
        <dbReference type="ARBA" id="ARBA00023015"/>
    </source>
</evidence>
<name>A0ABM9AFM8_9GAMM</name>
<proteinExistence type="predicted"/>
<dbReference type="SUPFAM" id="SSF46689">
    <property type="entry name" value="Homeodomain-like"/>
    <property type="match status" value="1"/>
</dbReference>
<gene>
    <name evidence="7" type="primary">betI_3</name>
    <name evidence="7" type="ORF">SIN8267_02116</name>
</gene>
<comment type="caution">
    <text evidence="7">The sequence shown here is derived from an EMBL/GenBank/DDBJ whole genome shotgun (WGS) entry which is preliminary data.</text>
</comment>
<keyword evidence="8" id="KW-1185">Reference proteome</keyword>
<dbReference type="Gene3D" id="1.10.357.10">
    <property type="entry name" value="Tetracycline Repressor, domain 2"/>
    <property type="match status" value="1"/>
</dbReference>
<reference evidence="7" key="1">
    <citation type="submission" date="2021-12" db="EMBL/GenBank/DDBJ databases">
        <authorList>
            <person name="Rodrigo-Torres L."/>
            <person name="Arahal R. D."/>
            <person name="Lucena T."/>
        </authorList>
    </citation>
    <scope>NUCLEOTIDE SEQUENCE</scope>
    <source>
        <strain evidence="7">CECT 8267</strain>
    </source>
</reference>
<dbReference type="Proteomes" id="UP000838100">
    <property type="component" value="Unassembled WGS sequence"/>
</dbReference>
<dbReference type="PROSITE" id="PS50977">
    <property type="entry name" value="HTH_TETR_2"/>
    <property type="match status" value="1"/>
</dbReference>
<dbReference type="PANTHER" id="PTHR30055">
    <property type="entry name" value="HTH-TYPE TRANSCRIPTIONAL REGULATOR RUTR"/>
    <property type="match status" value="1"/>
</dbReference>
<keyword evidence="2" id="KW-0805">Transcription regulation</keyword>
<evidence type="ECO:0000256" key="5">
    <source>
        <dbReference type="PROSITE-ProRule" id="PRU00335"/>
    </source>
</evidence>
<evidence type="ECO:0000256" key="3">
    <source>
        <dbReference type="ARBA" id="ARBA00023125"/>
    </source>
</evidence>
<keyword evidence="4" id="KW-0804">Transcription</keyword>
<dbReference type="Pfam" id="PF00440">
    <property type="entry name" value="TetR_N"/>
    <property type="match status" value="1"/>
</dbReference>
<evidence type="ECO:0000259" key="6">
    <source>
        <dbReference type="PROSITE" id="PS50977"/>
    </source>
</evidence>
<evidence type="ECO:0000313" key="8">
    <source>
        <dbReference type="Proteomes" id="UP000838100"/>
    </source>
</evidence>
<dbReference type="RefSeq" id="WP_237444699.1">
    <property type="nucleotide sequence ID" value="NZ_CAKLPX010000002.1"/>
</dbReference>
<sequence length="206" mass="23229">MPKIVDHDQRRNEIAEVTLRVIQRSGVDGATFRSIAEEGGFSRGVVPHYFKDKEQLIRFVFEWVANKTLDQIELQIAEKSPGLARLRYSLVGLLADQEAELEGAGALSFWGQANSNINLRDQQRLNYQRWRHIVRNNISEAIQLGDLAETIDIDNEADTLVSMVDGLSNASILEQSSFPIERAKQLVDGMLNKLRAPQRQYAHSAA</sequence>
<dbReference type="InterPro" id="IPR009057">
    <property type="entry name" value="Homeodomain-like_sf"/>
</dbReference>
<dbReference type="InterPro" id="IPR039538">
    <property type="entry name" value="BetI_C"/>
</dbReference>
<dbReference type="InterPro" id="IPR050109">
    <property type="entry name" value="HTH-type_TetR-like_transc_reg"/>
</dbReference>
<evidence type="ECO:0000313" key="7">
    <source>
        <dbReference type="EMBL" id="CAH0992001.1"/>
    </source>
</evidence>
<evidence type="ECO:0000256" key="1">
    <source>
        <dbReference type="ARBA" id="ARBA00022491"/>
    </source>
</evidence>
<accession>A0ABM9AFM8</accession>
<dbReference type="InterPro" id="IPR001647">
    <property type="entry name" value="HTH_TetR"/>
</dbReference>
<dbReference type="SUPFAM" id="SSF48498">
    <property type="entry name" value="Tetracyclin repressor-like, C-terminal domain"/>
    <property type="match status" value="1"/>
</dbReference>
<dbReference type="EMBL" id="CAKLPX010000002">
    <property type="protein sequence ID" value="CAH0992001.1"/>
    <property type="molecule type" value="Genomic_DNA"/>
</dbReference>
<dbReference type="Pfam" id="PF13977">
    <property type="entry name" value="TetR_C_6"/>
    <property type="match status" value="1"/>
</dbReference>
<feature type="domain" description="HTH tetR-type" evidence="6">
    <location>
        <begin position="8"/>
        <end position="68"/>
    </location>
</feature>
<dbReference type="InterPro" id="IPR036271">
    <property type="entry name" value="Tet_transcr_reg_TetR-rel_C_sf"/>
</dbReference>
<keyword evidence="3 5" id="KW-0238">DNA-binding</keyword>